<sequence>MRAYDLSNARWRKSSYSNGEGGECVEVAYDFPGAAPWRKSSYSNGEGGNCLEVRDDLPGVVPVRDSKTPAGPVLLFPAGSWTRFVALVRDITA</sequence>
<accession>A0A964USJ3</accession>
<proteinExistence type="predicted"/>
<evidence type="ECO:0000259" key="1">
    <source>
        <dbReference type="Pfam" id="PF04149"/>
    </source>
</evidence>
<comment type="caution">
    <text evidence="2">The sequence shown here is derived from an EMBL/GenBank/DDBJ whole genome shotgun (WGS) entry which is preliminary data.</text>
</comment>
<evidence type="ECO:0000313" key="3">
    <source>
        <dbReference type="Proteomes" id="UP000598297"/>
    </source>
</evidence>
<dbReference type="RefSeq" id="WP_161696909.1">
    <property type="nucleotide sequence ID" value="NZ_JAAAHS010000072.1"/>
</dbReference>
<keyword evidence="3" id="KW-1185">Reference proteome</keyword>
<protein>
    <submittedName>
        <fullName evidence="2">DUF397 domain-containing protein</fullName>
    </submittedName>
</protein>
<feature type="domain" description="DUF397" evidence="1">
    <location>
        <begin position="35"/>
        <end position="89"/>
    </location>
</feature>
<reference evidence="2" key="1">
    <citation type="submission" date="2020-01" db="EMBL/GenBank/DDBJ databases">
        <title>Whole-genome analyses of novel actinobacteria.</title>
        <authorList>
            <person name="Sahin N."/>
        </authorList>
    </citation>
    <scope>NUCLEOTIDE SEQUENCE</scope>
    <source>
        <strain evidence="2">YC537</strain>
    </source>
</reference>
<dbReference type="EMBL" id="JAAAHS010000072">
    <property type="protein sequence ID" value="NBE52202.1"/>
    <property type="molecule type" value="Genomic_DNA"/>
</dbReference>
<name>A0A964USJ3_9ACTN</name>
<dbReference type="Pfam" id="PF04149">
    <property type="entry name" value="DUF397"/>
    <property type="match status" value="2"/>
</dbReference>
<dbReference type="OrthoDB" id="4570646at2"/>
<evidence type="ECO:0000313" key="2">
    <source>
        <dbReference type="EMBL" id="NBE52202.1"/>
    </source>
</evidence>
<dbReference type="AlphaFoldDB" id="A0A964USJ3"/>
<feature type="domain" description="DUF397" evidence="1">
    <location>
        <begin position="9"/>
        <end position="28"/>
    </location>
</feature>
<gene>
    <name evidence="2" type="ORF">GUY60_12355</name>
</gene>
<dbReference type="InterPro" id="IPR007278">
    <property type="entry name" value="DUF397"/>
</dbReference>
<organism evidence="2 3">
    <name type="scientific">Streptomyces boluensis</name>
    <dbReference type="NCBI Taxonomy" id="1775135"/>
    <lineage>
        <taxon>Bacteria</taxon>
        <taxon>Bacillati</taxon>
        <taxon>Actinomycetota</taxon>
        <taxon>Actinomycetes</taxon>
        <taxon>Kitasatosporales</taxon>
        <taxon>Streptomycetaceae</taxon>
        <taxon>Streptomyces</taxon>
    </lineage>
</organism>
<dbReference type="Proteomes" id="UP000598297">
    <property type="component" value="Unassembled WGS sequence"/>
</dbReference>